<evidence type="ECO:0000313" key="2">
    <source>
        <dbReference type="EMBL" id="BAD30781.1"/>
    </source>
</evidence>
<dbReference type="EMBL" id="AP005840">
    <property type="protein sequence ID" value="BAD31801.1"/>
    <property type="molecule type" value="Genomic_DNA"/>
</dbReference>
<proteinExistence type="predicted"/>
<reference evidence="4" key="3">
    <citation type="journal article" date="2005" name="Nature">
        <title>The map-based sequence of the rice genome.</title>
        <authorList>
            <consortium name="International rice genome sequencing project (IRGSP)"/>
            <person name="Matsumoto T."/>
            <person name="Wu J."/>
            <person name="Kanamori H."/>
            <person name="Katayose Y."/>
            <person name="Fujisawa M."/>
            <person name="Namiki N."/>
            <person name="Mizuno H."/>
            <person name="Yamamoto K."/>
            <person name="Antonio B.A."/>
            <person name="Baba T."/>
            <person name="Sakata K."/>
            <person name="Nagamura Y."/>
            <person name="Aoki H."/>
            <person name="Arikawa K."/>
            <person name="Arita K."/>
            <person name="Bito T."/>
            <person name="Chiden Y."/>
            <person name="Fujitsuka N."/>
            <person name="Fukunaka R."/>
            <person name="Hamada M."/>
            <person name="Harada C."/>
            <person name="Hayashi A."/>
            <person name="Hijishita S."/>
            <person name="Honda M."/>
            <person name="Hosokawa S."/>
            <person name="Ichikawa Y."/>
            <person name="Idonuma A."/>
            <person name="Iijima M."/>
            <person name="Ikeda M."/>
            <person name="Ikeno M."/>
            <person name="Ito K."/>
            <person name="Ito S."/>
            <person name="Ito T."/>
            <person name="Ito Y."/>
            <person name="Ito Y."/>
            <person name="Iwabuchi A."/>
            <person name="Kamiya K."/>
            <person name="Karasawa W."/>
            <person name="Kurita K."/>
            <person name="Katagiri S."/>
            <person name="Kikuta A."/>
            <person name="Kobayashi H."/>
            <person name="Kobayashi N."/>
            <person name="Machita K."/>
            <person name="Maehara T."/>
            <person name="Masukawa M."/>
            <person name="Mizubayashi T."/>
            <person name="Mukai Y."/>
            <person name="Nagasaki H."/>
            <person name="Nagata Y."/>
            <person name="Naito S."/>
            <person name="Nakashima M."/>
            <person name="Nakama Y."/>
            <person name="Nakamichi Y."/>
            <person name="Nakamura M."/>
            <person name="Meguro A."/>
            <person name="Negishi M."/>
            <person name="Ohta I."/>
            <person name="Ohta T."/>
            <person name="Okamoto M."/>
            <person name="Ono N."/>
            <person name="Saji S."/>
            <person name="Sakaguchi M."/>
            <person name="Sakai K."/>
            <person name="Shibata M."/>
            <person name="Shimokawa T."/>
            <person name="Song J."/>
            <person name="Takazaki Y."/>
            <person name="Terasawa K."/>
            <person name="Tsugane M."/>
            <person name="Tsuji K."/>
            <person name="Ueda S."/>
            <person name="Waki K."/>
            <person name="Yamagata H."/>
            <person name="Yamamoto M."/>
            <person name="Yamamoto S."/>
            <person name="Yamane H."/>
            <person name="Yoshiki S."/>
            <person name="Yoshihara R."/>
            <person name="Yukawa K."/>
            <person name="Zhong H."/>
            <person name="Yano M."/>
            <person name="Yuan Q."/>
            <person name="Ouyang S."/>
            <person name="Liu J."/>
            <person name="Jones K.M."/>
            <person name="Gansberger K."/>
            <person name="Moffat K."/>
            <person name="Hill J."/>
            <person name="Bera J."/>
            <person name="Fadrosh D."/>
            <person name="Jin S."/>
            <person name="Johri S."/>
            <person name="Kim M."/>
            <person name="Overton L."/>
            <person name="Reardon M."/>
            <person name="Tsitrin T."/>
            <person name="Vuong H."/>
            <person name="Weaver B."/>
            <person name="Ciecko A."/>
            <person name="Tallon L."/>
            <person name="Jackson J."/>
            <person name="Pai G."/>
            <person name="Aken S.V."/>
            <person name="Utterback T."/>
            <person name="Reidmuller S."/>
            <person name="Feldblyum T."/>
            <person name="Hsiao J."/>
            <person name="Zismann V."/>
            <person name="Iobst S."/>
            <person name="de Vazeille A.R."/>
            <person name="Buell C.R."/>
            <person name="Ying K."/>
            <person name="Li Y."/>
            <person name="Lu T."/>
            <person name="Huang Y."/>
            <person name="Zhao Q."/>
            <person name="Feng Q."/>
            <person name="Zhang L."/>
            <person name="Zhu J."/>
            <person name="Weng Q."/>
            <person name="Mu J."/>
            <person name="Lu Y."/>
            <person name="Fan D."/>
            <person name="Liu Y."/>
            <person name="Guan J."/>
            <person name="Zhang Y."/>
            <person name="Yu S."/>
            <person name="Liu X."/>
            <person name="Zhang Y."/>
            <person name="Hong G."/>
            <person name="Han B."/>
            <person name="Choisne N."/>
            <person name="Demange N."/>
            <person name="Orjeda G."/>
            <person name="Samain S."/>
            <person name="Cattolico L."/>
            <person name="Pelletier E."/>
            <person name="Couloux A."/>
            <person name="Segurens B."/>
            <person name="Wincker P."/>
            <person name="D'Hont A."/>
            <person name="Scarpelli C."/>
            <person name="Weissenbach J."/>
            <person name="Salanoubat M."/>
            <person name="Quetier F."/>
            <person name="Yu Y."/>
            <person name="Kim H.R."/>
            <person name="Rambo T."/>
            <person name="Currie J."/>
            <person name="Collura K."/>
            <person name="Luo M."/>
            <person name="Yang T."/>
            <person name="Ammiraju J.S.S."/>
            <person name="Engler F."/>
            <person name="Soderlund C."/>
            <person name="Wing R.A."/>
            <person name="Palmer L.E."/>
            <person name="de la Bastide M."/>
            <person name="Spiegel L."/>
            <person name="Nascimento L."/>
            <person name="Zutavern T."/>
            <person name="O'Shaughnessy A."/>
            <person name="Dike S."/>
            <person name="Dedhia N."/>
            <person name="Preston R."/>
            <person name="Balija V."/>
            <person name="McCombie W.R."/>
            <person name="Chow T."/>
            <person name="Chen H."/>
            <person name="Chung M."/>
            <person name="Chen C."/>
            <person name="Shaw J."/>
            <person name="Wu H."/>
            <person name="Hsiao K."/>
            <person name="Chao Y."/>
            <person name="Chu M."/>
            <person name="Cheng C."/>
            <person name="Hour A."/>
            <person name="Lee P."/>
            <person name="Lin S."/>
            <person name="Lin Y."/>
            <person name="Liou J."/>
            <person name="Liu S."/>
            <person name="Hsing Y."/>
            <person name="Raghuvanshi S."/>
            <person name="Mohanty A."/>
            <person name="Bharti A.K."/>
            <person name="Gaur A."/>
            <person name="Gupta V."/>
            <person name="Kumar D."/>
            <person name="Ravi V."/>
            <person name="Vij S."/>
            <person name="Kapur A."/>
            <person name="Khurana P."/>
            <person name="Khurana P."/>
            <person name="Khurana J.P."/>
            <person name="Tyagi A.K."/>
            <person name="Gaikwad K."/>
            <person name="Singh A."/>
            <person name="Dalal V."/>
            <person name="Srivastava S."/>
            <person name="Dixit A."/>
            <person name="Pal A.K."/>
            <person name="Ghazi I.A."/>
            <person name="Yadav M."/>
            <person name="Pandit A."/>
            <person name="Bhargava A."/>
            <person name="Sureshbabu K."/>
            <person name="Batra K."/>
            <person name="Sharma T.R."/>
            <person name="Mohapatra T."/>
            <person name="Singh N.K."/>
            <person name="Messing J."/>
            <person name="Nelson A.B."/>
            <person name="Fuks G."/>
            <person name="Kavchok S."/>
            <person name="Keizer G."/>
            <person name="Linton E."/>
            <person name="Llaca V."/>
            <person name="Song R."/>
            <person name="Tanyolac B."/>
            <person name="Young S."/>
            <person name="Ho-Il K."/>
            <person name="Hahn J.H."/>
            <person name="Sangsakoo G."/>
            <person name="Vanavichit A."/>
            <person name="de Mattos Luiz.A.T."/>
            <person name="Zimmer P.D."/>
            <person name="Malone G."/>
            <person name="Dellagostin O."/>
            <person name="de Oliveira A.C."/>
            <person name="Bevan M."/>
            <person name="Bancroft I."/>
            <person name="Minx P."/>
            <person name="Cordum H."/>
            <person name="Wilson R."/>
            <person name="Cheng Z."/>
            <person name="Jin W."/>
            <person name="Jiang J."/>
            <person name="Leong S.A."/>
            <person name="Iwama H."/>
            <person name="Gojobori T."/>
            <person name="Itoh T."/>
            <person name="Niimura Y."/>
            <person name="Fujii Y."/>
            <person name="Habara T."/>
            <person name="Sakai H."/>
            <person name="Sato Y."/>
            <person name="Wilson G."/>
            <person name="Kumar K."/>
            <person name="McCouch S."/>
            <person name="Juretic N."/>
            <person name="Hoen D."/>
            <person name="Wright S."/>
            <person name="Bruskiewich R."/>
            <person name="Bureau T."/>
            <person name="Miyao A."/>
            <person name="Hirochika H."/>
            <person name="Nishikawa T."/>
            <person name="Kadowaki K."/>
            <person name="Sugiura M."/>
            <person name="Burr B."/>
            <person name="Sasaki T."/>
        </authorList>
    </citation>
    <scope>NUCLEOTIDE SEQUENCE [LARGE SCALE GENOMIC DNA]</scope>
    <source>
        <strain evidence="4">cv. Nipponbare</strain>
    </source>
</reference>
<accession>Q69LC2</accession>
<reference evidence="2" key="1">
    <citation type="submission" date="2002-01" db="EMBL/GenBank/DDBJ databases">
        <title>Oryza sativa nipponbare(GA3) genomic DNA, chromosome 7, PAC clone:P0496D04.</title>
        <authorList>
            <person name="Sasaki T."/>
            <person name="Matsumoto T."/>
            <person name="Yamamoto K."/>
        </authorList>
    </citation>
    <scope>NUCLEOTIDE SEQUENCE</scope>
</reference>
<protein>
    <recommendedName>
        <fullName evidence="5">Transmembrane protein</fullName>
    </recommendedName>
</protein>
<sequence>MGKVFLSDIKASRMEEGKMAAAAPAPIPAESDGIQTLDAPSKLCLTLFITSGAFAIFVACLVLAFVLHLDVTGRVMLVFYALGAVAFGVTGYNIIRLAC</sequence>
<reference evidence="4" key="4">
    <citation type="journal article" date="2008" name="Nucleic Acids Res.">
        <title>The rice annotation project database (RAP-DB): 2008 update.</title>
        <authorList>
            <consortium name="The rice annotation project (RAP)"/>
        </authorList>
    </citation>
    <scope>GENOME REANNOTATION</scope>
    <source>
        <strain evidence="4">cv. Nipponbare</strain>
    </source>
</reference>
<feature type="transmembrane region" description="Helical" evidence="1">
    <location>
        <begin position="75"/>
        <end position="95"/>
    </location>
</feature>
<dbReference type="AlphaFoldDB" id="Q69LC2"/>
<gene>
    <name evidence="3" type="ORF">OSJNBa0050F10.38</name>
    <name evidence="2" type="ORF">P0496D04.11</name>
</gene>
<reference evidence="3" key="2">
    <citation type="submission" date="2002-10" db="EMBL/GenBank/DDBJ databases">
        <title>Oryza sativa nipponbare(GA3) genomic DNA, chromosome 7, BAC clone:OSJNBa0050F10.</title>
        <authorList>
            <person name="Sasaki T."/>
            <person name="Matsumoto T."/>
            <person name="Katayose Y."/>
        </authorList>
    </citation>
    <scope>NUCLEOTIDE SEQUENCE</scope>
</reference>
<evidence type="ECO:0000256" key="1">
    <source>
        <dbReference type="SAM" id="Phobius"/>
    </source>
</evidence>
<evidence type="ECO:0000313" key="4">
    <source>
        <dbReference type="Proteomes" id="UP000000763"/>
    </source>
</evidence>
<dbReference type="EMBL" id="AP004670">
    <property type="protein sequence ID" value="BAD30781.1"/>
    <property type="molecule type" value="Genomic_DNA"/>
</dbReference>
<evidence type="ECO:0000313" key="3">
    <source>
        <dbReference type="EMBL" id="BAD31801.1"/>
    </source>
</evidence>
<feature type="transmembrane region" description="Helical" evidence="1">
    <location>
        <begin position="43"/>
        <end position="69"/>
    </location>
</feature>
<dbReference type="Proteomes" id="UP000000763">
    <property type="component" value="Chromosome 7"/>
</dbReference>
<keyword evidence="1" id="KW-0472">Membrane</keyword>
<evidence type="ECO:0008006" key="5">
    <source>
        <dbReference type="Google" id="ProtNLM"/>
    </source>
</evidence>
<keyword evidence="1" id="KW-1133">Transmembrane helix</keyword>
<keyword evidence="1" id="KW-0812">Transmembrane</keyword>
<organism evidence="3 4">
    <name type="scientific">Oryza sativa subsp. japonica</name>
    <name type="common">Rice</name>
    <dbReference type="NCBI Taxonomy" id="39947"/>
    <lineage>
        <taxon>Eukaryota</taxon>
        <taxon>Viridiplantae</taxon>
        <taxon>Streptophyta</taxon>
        <taxon>Embryophyta</taxon>
        <taxon>Tracheophyta</taxon>
        <taxon>Spermatophyta</taxon>
        <taxon>Magnoliopsida</taxon>
        <taxon>Liliopsida</taxon>
        <taxon>Poales</taxon>
        <taxon>Poaceae</taxon>
        <taxon>BOP clade</taxon>
        <taxon>Oryzoideae</taxon>
        <taxon>Oryzeae</taxon>
        <taxon>Oryzinae</taxon>
        <taxon>Oryza</taxon>
        <taxon>Oryza sativa</taxon>
    </lineage>
</organism>
<name>Q69LC2_ORYSJ</name>